<evidence type="ECO:0000313" key="1">
    <source>
        <dbReference type="EMBL" id="KIO31432.1"/>
    </source>
</evidence>
<name>A0A0C3MCF6_9AGAM</name>
<reference evidence="1 2" key="1">
    <citation type="submission" date="2014-04" db="EMBL/GenBank/DDBJ databases">
        <authorList>
            <consortium name="DOE Joint Genome Institute"/>
            <person name="Kuo A."/>
            <person name="Girlanda M."/>
            <person name="Perotto S."/>
            <person name="Kohler A."/>
            <person name="Nagy L.G."/>
            <person name="Floudas D."/>
            <person name="Copeland A."/>
            <person name="Barry K.W."/>
            <person name="Cichocki N."/>
            <person name="Veneault-Fourrey C."/>
            <person name="LaButti K."/>
            <person name="Lindquist E.A."/>
            <person name="Lipzen A."/>
            <person name="Lundell T."/>
            <person name="Morin E."/>
            <person name="Murat C."/>
            <person name="Sun H."/>
            <person name="Tunlid A."/>
            <person name="Henrissat B."/>
            <person name="Grigoriev I.V."/>
            <person name="Hibbett D.S."/>
            <person name="Martin F."/>
            <person name="Nordberg H.P."/>
            <person name="Cantor M.N."/>
            <person name="Hua S.X."/>
        </authorList>
    </citation>
    <scope>NUCLEOTIDE SEQUENCE [LARGE SCALE GENOMIC DNA]</scope>
    <source>
        <strain evidence="1 2">MUT 4182</strain>
    </source>
</reference>
<proteinExistence type="predicted"/>
<organism evidence="1 2">
    <name type="scientific">Tulasnella calospora MUT 4182</name>
    <dbReference type="NCBI Taxonomy" id="1051891"/>
    <lineage>
        <taxon>Eukaryota</taxon>
        <taxon>Fungi</taxon>
        <taxon>Dikarya</taxon>
        <taxon>Basidiomycota</taxon>
        <taxon>Agaricomycotina</taxon>
        <taxon>Agaricomycetes</taxon>
        <taxon>Cantharellales</taxon>
        <taxon>Tulasnellaceae</taxon>
        <taxon>Tulasnella</taxon>
    </lineage>
</organism>
<keyword evidence="2" id="KW-1185">Reference proteome</keyword>
<dbReference type="Gene3D" id="3.80.10.10">
    <property type="entry name" value="Ribonuclease Inhibitor"/>
    <property type="match status" value="1"/>
</dbReference>
<evidence type="ECO:0000313" key="2">
    <source>
        <dbReference type="Proteomes" id="UP000054248"/>
    </source>
</evidence>
<dbReference type="HOGENOM" id="CLU_590782_0_0_1"/>
<dbReference type="InterPro" id="IPR032675">
    <property type="entry name" value="LRR_dom_sf"/>
</dbReference>
<protein>
    <submittedName>
        <fullName evidence="1">Uncharacterized protein</fullName>
    </submittedName>
</protein>
<dbReference type="Proteomes" id="UP000054248">
    <property type="component" value="Unassembled WGS sequence"/>
</dbReference>
<dbReference type="AlphaFoldDB" id="A0A0C3MCF6"/>
<dbReference type="SUPFAM" id="SSF52047">
    <property type="entry name" value="RNI-like"/>
    <property type="match status" value="1"/>
</dbReference>
<accession>A0A0C3MCF6</accession>
<dbReference type="EMBL" id="KN822963">
    <property type="protein sequence ID" value="KIO31432.1"/>
    <property type="molecule type" value="Genomic_DNA"/>
</dbReference>
<sequence length="391" mass="44572">MDIWLGRGPEHVDAKDDWIDRLEAMFRRSGTIPLTLIIIVTSVDLEDASQVLLQHLPRCETLVLQPPRRRIYYSTPPRQKVSAVHRILSSPLPILRRFVIGGSSLQYQPDQRRPLLLDAPNLQFICSSTRHIIPFVKPHESPHCHGSLQYLSINGGWRNVMDLLPLTTVSLPGLKTLNLGDTHDLWKILQILDTPNLERLTVDCGIAEWSEEIDTPTPVLSNLRELTWYTNPATNREAPNLRHLLQHCPNIESFIYICRPGVVYSKQIRLAREDAVSLVLALSDPLDETHDSSPRLCPGMKGLQLLCASFEQLRDLVLVRPALEYVSLQFRQPGDDFVVQPKAVWREKVDLVRWIRSKVGFDFEEGVVEVVRPDLQEEEGVFWDPSGTTSE</sequence>
<gene>
    <name evidence="1" type="ORF">M407DRAFT_19573</name>
</gene>
<reference evidence="2" key="2">
    <citation type="submission" date="2015-01" db="EMBL/GenBank/DDBJ databases">
        <title>Evolutionary Origins and Diversification of the Mycorrhizal Mutualists.</title>
        <authorList>
            <consortium name="DOE Joint Genome Institute"/>
            <consortium name="Mycorrhizal Genomics Consortium"/>
            <person name="Kohler A."/>
            <person name="Kuo A."/>
            <person name="Nagy L.G."/>
            <person name="Floudas D."/>
            <person name="Copeland A."/>
            <person name="Barry K.W."/>
            <person name="Cichocki N."/>
            <person name="Veneault-Fourrey C."/>
            <person name="LaButti K."/>
            <person name="Lindquist E.A."/>
            <person name="Lipzen A."/>
            <person name="Lundell T."/>
            <person name="Morin E."/>
            <person name="Murat C."/>
            <person name="Riley R."/>
            <person name="Ohm R."/>
            <person name="Sun H."/>
            <person name="Tunlid A."/>
            <person name="Henrissat B."/>
            <person name="Grigoriev I.V."/>
            <person name="Hibbett D.S."/>
            <person name="Martin F."/>
        </authorList>
    </citation>
    <scope>NUCLEOTIDE SEQUENCE [LARGE SCALE GENOMIC DNA]</scope>
    <source>
        <strain evidence="2">MUT 4182</strain>
    </source>
</reference>